<evidence type="ECO:0000313" key="6">
    <source>
        <dbReference type="Proteomes" id="UP000031012"/>
    </source>
</evidence>
<dbReference type="InterPro" id="IPR023614">
    <property type="entry name" value="Porin_dom_sf"/>
</dbReference>
<comment type="similarity">
    <text evidence="1">Belongs to the outer membrane porin (Opr) (TC 1.B.25) family.</text>
</comment>
<keyword evidence="3 4" id="KW-0732">Signal</keyword>
<dbReference type="InterPro" id="IPR005318">
    <property type="entry name" value="OM_porin_bac"/>
</dbReference>
<dbReference type="Gene3D" id="2.40.160.10">
    <property type="entry name" value="Porin"/>
    <property type="match status" value="1"/>
</dbReference>
<evidence type="ECO:0000256" key="4">
    <source>
        <dbReference type="SAM" id="SignalP"/>
    </source>
</evidence>
<proteinExistence type="inferred from homology"/>
<accession>A0A0B2UG24</accession>
<evidence type="ECO:0000313" key="5">
    <source>
        <dbReference type="EMBL" id="KHN68283.1"/>
    </source>
</evidence>
<evidence type="ECO:0000256" key="2">
    <source>
        <dbReference type="ARBA" id="ARBA00022448"/>
    </source>
</evidence>
<gene>
    <name evidence="5" type="ORF">DH17_06480</name>
</gene>
<reference evidence="5 6" key="1">
    <citation type="submission" date="2014-03" db="EMBL/GenBank/DDBJ databases">
        <title>Genome sequence of the diesel-degrader and plant-growth promoter Acinetobacter oleivorans PF-1 isolated from the roots of poplar tree.</title>
        <authorList>
            <person name="Gkorezis P."/>
            <person name="van Hamme J."/>
            <person name="Rineau F."/>
            <person name="Vangronsveld J."/>
            <person name="Francetti A."/>
        </authorList>
    </citation>
    <scope>NUCLEOTIDE SEQUENCE [LARGE SCALE GENOMIC DNA]</scope>
    <source>
        <strain evidence="5 6">PF1</strain>
    </source>
</reference>
<protein>
    <submittedName>
        <fullName evidence="5">Membrane protein</fullName>
    </submittedName>
</protein>
<dbReference type="PANTHER" id="PTHR34596">
    <property type="entry name" value="CHITOPORIN"/>
    <property type="match status" value="1"/>
</dbReference>
<dbReference type="AlphaFoldDB" id="A0A0B2UG24"/>
<evidence type="ECO:0000256" key="3">
    <source>
        <dbReference type="ARBA" id="ARBA00022729"/>
    </source>
</evidence>
<name>A0A0B2UG24_9GAMM</name>
<organism evidence="5 6">
    <name type="scientific">Acinetobacter oleivorans</name>
    <dbReference type="NCBI Taxonomy" id="1148157"/>
    <lineage>
        <taxon>Bacteria</taxon>
        <taxon>Pseudomonadati</taxon>
        <taxon>Pseudomonadota</taxon>
        <taxon>Gammaproteobacteria</taxon>
        <taxon>Moraxellales</taxon>
        <taxon>Moraxellaceae</taxon>
        <taxon>Acinetobacter</taxon>
    </lineage>
</organism>
<dbReference type="GO" id="GO:0015288">
    <property type="term" value="F:porin activity"/>
    <property type="evidence" value="ECO:0007669"/>
    <property type="project" value="TreeGrafter"/>
</dbReference>
<dbReference type="EMBL" id="JHQK01000002">
    <property type="protein sequence ID" value="KHN68283.1"/>
    <property type="molecule type" value="Genomic_DNA"/>
</dbReference>
<sequence>MLNAQKLTLAVLISAAIISSAQASEQSEAKGFVEDANGSILFRTGYINRDKTNYVENLTGKPVQVKDTSSFAQTAIVNIDSGFTKGIVGFGVGVVGDGSFKIGENKNAGNNMIPRETLNGKENSGDVYDHWARGGGNVKARFSNTTVRYGTQVLDLPVLASNTARLVPEYFTGTLLTSHEIKDLEVIAGKFTKDQYSDQVNTDGRRLDRAIVWGAKYKFDDNLNASYYGLDSKDKLERHYVNVNYKQPLANDSSLTYDFSGYHTKFDEGASTYSQTTDDLSNRKNNIWAISTAYNTGPHNVMVAYQQNSGNVGYDYGENADGGQSIYLPNSYLSDFIGNDEKSAQIQYSLDFGKLGVLPGLNWTTAFVYGWDIKVKNVTDDAQEREFFNQVKYTVQSGFAKDASLRIRNSYYRASDAYQNGNYIGDTNEWRLFLDIPVKLF</sequence>
<keyword evidence="2" id="KW-0813">Transport</keyword>
<dbReference type="Proteomes" id="UP000031012">
    <property type="component" value="Unassembled WGS sequence"/>
</dbReference>
<dbReference type="PANTHER" id="PTHR34596:SF2">
    <property type="entry name" value="CHITOPORIN"/>
    <property type="match status" value="1"/>
</dbReference>
<evidence type="ECO:0000256" key="1">
    <source>
        <dbReference type="ARBA" id="ARBA00009075"/>
    </source>
</evidence>
<dbReference type="GO" id="GO:0016020">
    <property type="term" value="C:membrane"/>
    <property type="evidence" value="ECO:0007669"/>
    <property type="project" value="InterPro"/>
</dbReference>
<comment type="caution">
    <text evidence="5">The sequence shown here is derived from an EMBL/GenBank/DDBJ whole genome shotgun (WGS) entry which is preliminary data.</text>
</comment>
<feature type="signal peptide" evidence="4">
    <location>
        <begin position="1"/>
        <end position="23"/>
    </location>
</feature>
<feature type="chain" id="PRO_5002095549" evidence="4">
    <location>
        <begin position="24"/>
        <end position="441"/>
    </location>
</feature>
<dbReference type="Pfam" id="PF03573">
    <property type="entry name" value="OprD"/>
    <property type="match status" value="1"/>
</dbReference>